<evidence type="ECO:0008006" key="3">
    <source>
        <dbReference type="Google" id="ProtNLM"/>
    </source>
</evidence>
<comment type="caution">
    <text evidence="1">The sequence shown here is derived from an EMBL/GenBank/DDBJ whole genome shotgun (WGS) entry which is preliminary data.</text>
</comment>
<dbReference type="EMBL" id="JASCZI010213527">
    <property type="protein sequence ID" value="MED6201379.1"/>
    <property type="molecule type" value="Genomic_DNA"/>
</dbReference>
<organism evidence="1 2">
    <name type="scientific">Stylosanthes scabra</name>
    <dbReference type="NCBI Taxonomy" id="79078"/>
    <lineage>
        <taxon>Eukaryota</taxon>
        <taxon>Viridiplantae</taxon>
        <taxon>Streptophyta</taxon>
        <taxon>Embryophyta</taxon>
        <taxon>Tracheophyta</taxon>
        <taxon>Spermatophyta</taxon>
        <taxon>Magnoliopsida</taxon>
        <taxon>eudicotyledons</taxon>
        <taxon>Gunneridae</taxon>
        <taxon>Pentapetalae</taxon>
        <taxon>rosids</taxon>
        <taxon>fabids</taxon>
        <taxon>Fabales</taxon>
        <taxon>Fabaceae</taxon>
        <taxon>Papilionoideae</taxon>
        <taxon>50 kb inversion clade</taxon>
        <taxon>dalbergioids sensu lato</taxon>
        <taxon>Dalbergieae</taxon>
        <taxon>Pterocarpus clade</taxon>
        <taxon>Stylosanthes</taxon>
    </lineage>
</organism>
<keyword evidence="2" id="KW-1185">Reference proteome</keyword>
<dbReference type="Pfam" id="PF12609">
    <property type="entry name" value="DUF3774"/>
    <property type="match status" value="1"/>
</dbReference>
<reference evidence="1 2" key="1">
    <citation type="journal article" date="2023" name="Plants (Basel)">
        <title>Bridging the Gap: Combining Genomics and Transcriptomics Approaches to Understand Stylosanthes scabra, an Orphan Legume from the Brazilian Caatinga.</title>
        <authorList>
            <person name="Ferreira-Neto J.R.C."/>
            <person name="da Silva M.D."/>
            <person name="Binneck E."/>
            <person name="de Melo N.F."/>
            <person name="da Silva R.H."/>
            <person name="de Melo A.L.T.M."/>
            <person name="Pandolfi V."/>
            <person name="Bustamante F.O."/>
            <person name="Brasileiro-Vidal A.C."/>
            <person name="Benko-Iseppon A.M."/>
        </authorList>
    </citation>
    <scope>NUCLEOTIDE SEQUENCE [LARGE SCALE GENOMIC DNA]</scope>
    <source>
        <tissue evidence="1">Leaves</tissue>
    </source>
</reference>
<accession>A0ABU6XUH1</accession>
<sequence>MSVSRIITSVNMNSRIKAWTVAASAGVVEALKDQGICRWNHVLKSAQQHVKIHVRYLSQPKKLPSSAMVSNSKKERTRFVPHHASTMVNSYNNKLKKPEESLRTVMYLSLWGPN</sequence>
<dbReference type="PANTHER" id="PTHR33090">
    <property type="entry name" value="DUF3774 DOMAIN PROTEIN-RELATED"/>
    <property type="match status" value="1"/>
</dbReference>
<protein>
    <recommendedName>
        <fullName evidence="3">Wound-responsive family protein</fullName>
    </recommendedName>
</protein>
<dbReference type="Proteomes" id="UP001341840">
    <property type="component" value="Unassembled WGS sequence"/>
</dbReference>
<gene>
    <name evidence="1" type="ORF">PIB30_094362</name>
</gene>
<proteinExistence type="predicted"/>
<evidence type="ECO:0000313" key="1">
    <source>
        <dbReference type="EMBL" id="MED6201379.1"/>
    </source>
</evidence>
<evidence type="ECO:0000313" key="2">
    <source>
        <dbReference type="Proteomes" id="UP001341840"/>
    </source>
</evidence>
<name>A0ABU6XUH1_9FABA</name>
<dbReference type="InterPro" id="IPR022251">
    <property type="entry name" value="DUF3774_wound-induced"/>
</dbReference>